<feature type="compositionally biased region" description="Low complexity" evidence="1">
    <location>
        <begin position="114"/>
        <end position="124"/>
    </location>
</feature>
<feature type="compositionally biased region" description="Basic and acidic residues" evidence="1">
    <location>
        <begin position="1"/>
        <end position="14"/>
    </location>
</feature>
<accession>A0A6C0I9F9</accession>
<evidence type="ECO:0000313" key="2">
    <source>
        <dbReference type="EMBL" id="QHT89035.1"/>
    </source>
</evidence>
<feature type="region of interest" description="Disordered" evidence="1">
    <location>
        <begin position="421"/>
        <end position="444"/>
    </location>
</feature>
<sequence length="444" mass="50215">MSFRNKIAEIKERQSIFLPHSPSHSPPKSTLHNPKSPLHSPPKSTLHNPKSPLHSPKSPLYYPSSPLHSPKSPLHSPPKSPKSPLHSPKSPLYYPSSPLHSPKSPLHSPPKSPKSPLHYPSSPLHSPPKSPKSPSHSPPKTLHNPKSSSITKREPKYIFLSFLSHGGFGRATQPYKANKHASVSLKTLHSVPKLMTYMNCSPGTSLIGEDGGMDNVVLANYFKNNSDYDMIDISEYYHPKAKTDEQLLSYNFLEYMNFALNELDMRPRNRTEKYRIENPKDIDVCRNSFICNDKVGISHRFPNKSFSTDYPSTYTIPGEDWGVFIYNNNCGIKPGTDIASINEIKRDEIKDKDENVIGLDFHLADIISGLTNKYGLTEDDHLFLFDYSCNTFGPNSINQQNDPRLIRRLGRSVTSDFGLGKRKTRKTKNVKQRKVNKSRRKLIK</sequence>
<evidence type="ECO:0000256" key="1">
    <source>
        <dbReference type="SAM" id="MobiDB-lite"/>
    </source>
</evidence>
<dbReference type="EMBL" id="MN740133">
    <property type="protein sequence ID" value="QHT89035.1"/>
    <property type="molecule type" value="Genomic_DNA"/>
</dbReference>
<reference evidence="2" key="1">
    <citation type="journal article" date="2020" name="Nature">
        <title>Giant virus diversity and host interactions through global metagenomics.</title>
        <authorList>
            <person name="Schulz F."/>
            <person name="Roux S."/>
            <person name="Paez-Espino D."/>
            <person name="Jungbluth S."/>
            <person name="Walsh D.A."/>
            <person name="Denef V.J."/>
            <person name="McMahon K.D."/>
            <person name="Konstantinidis K.T."/>
            <person name="Eloe-Fadrosh E.A."/>
            <person name="Kyrpides N.C."/>
            <person name="Woyke T."/>
        </authorList>
    </citation>
    <scope>NUCLEOTIDE SEQUENCE</scope>
    <source>
        <strain evidence="2">GVMAG-M-3300023184-51</strain>
    </source>
</reference>
<feature type="compositionally biased region" description="Low complexity" evidence="1">
    <location>
        <begin position="82"/>
        <end position="106"/>
    </location>
</feature>
<name>A0A6C0I9F9_9ZZZZ</name>
<dbReference type="CDD" id="cd22541">
    <property type="entry name" value="SP5_N"/>
    <property type="match status" value="1"/>
</dbReference>
<feature type="compositionally biased region" description="Low complexity" evidence="1">
    <location>
        <begin position="19"/>
        <end position="29"/>
    </location>
</feature>
<proteinExistence type="predicted"/>
<protein>
    <submittedName>
        <fullName evidence="2">Uncharacterized protein</fullName>
    </submittedName>
</protein>
<feature type="region of interest" description="Disordered" evidence="1">
    <location>
        <begin position="1"/>
        <end position="150"/>
    </location>
</feature>
<dbReference type="AlphaFoldDB" id="A0A6C0I9F9"/>
<feature type="compositionally biased region" description="Low complexity" evidence="1">
    <location>
        <begin position="49"/>
        <end position="74"/>
    </location>
</feature>
<organism evidence="2">
    <name type="scientific">viral metagenome</name>
    <dbReference type="NCBI Taxonomy" id="1070528"/>
    <lineage>
        <taxon>unclassified sequences</taxon>
        <taxon>metagenomes</taxon>
        <taxon>organismal metagenomes</taxon>
    </lineage>
</organism>